<name>A0A0D2HTU2_9BACT</name>
<dbReference type="STRING" id="1429043.X474_11845"/>
<dbReference type="AlphaFoldDB" id="A0A0D2HTU2"/>
<comment type="caution">
    <text evidence="1">The sequence shown here is derived from an EMBL/GenBank/DDBJ whole genome shotgun (WGS) entry which is preliminary data.</text>
</comment>
<dbReference type="RefSeq" id="WP_044348763.1">
    <property type="nucleotide sequence ID" value="NZ_AZAC01000014.1"/>
</dbReference>
<evidence type="ECO:0000313" key="2">
    <source>
        <dbReference type="Proteomes" id="UP000032233"/>
    </source>
</evidence>
<gene>
    <name evidence="1" type="ORF">X474_11845</name>
</gene>
<dbReference type="InParanoid" id="A0A0D2HTU2"/>
<proteinExistence type="predicted"/>
<sequence length="61" mass="6294">MGQVTQQVAANAEDSAAAAEELAGQALSMRQEVLKLALVTEGEKGKSGATLIGNNLETNHQ</sequence>
<dbReference type="Proteomes" id="UP000032233">
    <property type="component" value="Unassembled WGS sequence"/>
</dbReference>
<evidence type="ECO:0000313" key="1">
    <source>
        <dbReference type="EMBL" id="KIX13893.1"/>
    </source>
</evidence>
<accession>A0A0D2HTU2</accession>
<dbReference type="EMBL" id="AZAC01000014">
    <property type="protein sequence ID" value="KIX13893.1"/>
    <property type="molecule type" value="Genomic_DNA"/>
</dbReference>
<keyword evidence="2" id="KW-1185">Reference proteome</keyword>
<organism evidence="1 2">
    <name type="scientific">Dethiosulfatarculus sandiegensis</name>
    <dbReference type="NCBI Taxonomy" id="1429043"/>
    <lineage>
        <taxon>Bacteria</taxon>
        <taxon>Pseudomonadati</taxon>
        <taxon>Thermodesulfobacteriota</taxon>
        <taxon>Desulfarculia</taxon>
        <taxon>Desulfarculales</taxon>
        <taxon>Desulfarculaceae</taxon>
        <taxon>Dethiosulfatarculus</taxon>
    </lineage>
</organism>
<reference evidence="1 2" key="1">
    <citation type="submission" date="2013-11" db="EMBL/GenBank/DDBJ databases">
        <title>Metagenomic analysis of a methanogenic consortium involved in long chain n-alkane degradation.</title>
        <authorList>
            <person name="Davidova I.A."/>
            <person name="Callaghan A.V."/>
            <person name="Wawrik B."/>
            <person name="Pruitt S."/>
            <person name="Marks C."/>
            <person name="Duncan K.E."/>
            <person name="Suflita J.M."/>
        </authorList>
    </citation>
    <scope>NUCLEOTIDE SEQUENCE [LARGE SCALE GENOMIC DNA]</scope>
    <source>
        <strain evidence="1 2">SPR</strain>
    </source>
</reference>
<protein>
    <submittedName>
        <fullName evidence="1">Uncharacterized protein</fullName>
    </submittedName>
</protein>